<proteinExistence type="predicted"/>
<keyword evidence="4 7" id="KW-0812">Transmembrane</keyword>
<dbReference type="Proteomes" id="UP001597469">
    <property type="component" value="Unassembled WGS sequence"/>
</dbReference>
<feature type="transmembrane region" description="Helical" evidence="7">
    <location>
        <begin position="99"/>
        <end position="120"/>
    </location>
</feature>
<keyword evidence="5 7" id="KW-1133">Transmembrane helix</keyword>
<feature type="transmembrane region" description="Helical" evidence="7">
    <location>
        <begin position="390"/>
        <end position="410"/>
    </location>
</feature>
<evidence type="ECO:0000256" key="1">
    <source>
        <dbReference type="ARBA" id="ARBA00004651"/>
    </source>
</evidence>
<protein>
    <submittedName>
        <fullName evidence="8">MATE family efflux transporter</fullName>
    </submittedName>
</protein>
<keyword evidence="3" id="KW-1003">Cell membrane</keyword>
<evidence type="ECO:0000256" key="6">
    <source>
        <dbReference type="ARBA" id="ARBA00023136"/>
    </source>
</evidence>
<dbReference type="PANTHER" id="PTHR43823">
    <property type="entry name" value="SPORULATION PROTEIN YKVU"/>
    <property type="match status" value="1"/>
</dbReference>
<name>A0ABW5MAS0_9BACT</name>
<gene>
    <name evidence="8" type="ORF">ACFSUS_25995</name>
</gene>
<reference evidence="9" key="1">
    <citation type="journal article" date="2019" name="Int. J. Syst. Evol. Microbiol.">
        <title>The Global Catalogue of Microorganisms (GCM) 10K type strain sequencing project: providing services to taxonomists for standard genome sequencing and annotation.</title>
        <authorList>
            <consortium name="The Broad Institute Genomics Platform"/>
            <consortium name="The Broad Institute Genome Sequencing Center for Infectious Disease"/>
            <person name="Wu L."/>
            <person name="Ma J."/>
        </authorList>
    </citation>
    <scope>NUCLEOTIDE SEQUENCE [LARGE SCALE GENOMIC DNA]</scope>
    <source>
        <strain evidence="9">KCTC 42805</strain>
    </source>
</reference>
<feature type="transmembrane region" description="Helical" evidence="7">
    <location>
        <begin position="422"/>
        <end position="442"/>
    </location>
</feature>
<feature type="transmembrane region" description="Helical" evidence="7">
    <location>
        <begin position="281"/>
        <end position="305"/>
    </location>
</feature>
<feature type="transmembrane region" description="Helical" evidence="7">
    <location>
        <begin position="55"/>
        <end position="78"/>
    </location>
</feature>
<feature type="transmembrane region" description="Helical" evidence="7">
    <location>
        <begin position="237"/>
        <end position="261"/>
    </location>
</feature>
<keyword evidence="6 7" id="KW-0472">Membrane</keyword>
<evidence type="ECO:0000256" key="7">
    <source>
        <dbReference type="SAM" id="Phobius"/>
    </source>
</evidence>
<feature type="transmembrane region" description="Helical" evidence="7">
    <location>
        <begin position="171"/>
        <end position="192"/>
    </location>
</feature>
<dbReference type="RefSeq" id="WP_381527473.1">
    <property type="nucleotide sequence ID" value="NZ_JBHULN010000024.1"/>
</dbReference>
<feature type="transmembrane region" description="Helical" evidence="7">
    <location>
        <begin position="140"/>
        <end position="159"/>
    </location>
</feature>
<evidence type="ECO:0000313" key="8">
    <source>
        <dbReference type="EMBL" id="MFD2574115.1"/>
    </source>
</evidence>
<evidence type="ECO:0000256" key="3">
    <source>
        <dbReference type="ARBA" id="ARBA00022475"/>
    </source>
</evidence>
<feature type="transmembrane region" description="Helical" evidence="7">
    <location>
        <begin position="317"/>
        <end position="337"/>
    </location>
</feature>
<feature type="transmembrane region" description="Helical" evidence="7">
    <location>
        <begin position="357"/>
        <end position="378"/>
    </location>
</feature>
<dbReference type="Pfam" id="PF01554">
    <property type="entry name" value="MatE"/>
    <property type="match status" value="2"/>
</dbReference>
<comment type="subcellular location">
    <subcellularLocation>
        <location evidence="1">Cell membrane</location>
        <topology evidence="1">Multi-pass membrane protein</topology>
    </subcellularLocation>
</comment>
<keyword evidence="9" id="KW-1185">Reference proteome</keyword>
<dbReference type="InterPro" id="IPR002528">
    <property type="entry name" value="MATE_fam"/>
</dbReference>
<dbReference type="EMBL" id="JBHULN010000024">
    <property type="protein sequence ID" value="MFD2574115.1"/>
    <property type="molecule type" value="Genomic_DNA"/>
</dbReference>
<sequence>MNAPNPLGEAPIKSLFFSYYGPALISILSTTLHQVINGILLGQQVGKEGLAAVGLYGPVIITFIALTLPVVIGSGILIGKKVGAGEYGSVQTIFQFATTLALVLGGAIAVSTPFFLKYVVDFLVGSSNTAIARNTADYMFWQLLGLPFFFLSMFWGGFVRNDGSPKISRNASLIAVTTNIVLDLLFIVGLHWGVEGASVATVIASLASATYLFLHIQKGNNHFGFHKFRFTLNYSGWKELLTFGLPTFASELSFSIGLLIISHSLVNYGSLAVSAFGLVNYLSFVFIRLFTAAMIASLPILSFNIGARLPQRVLETVRFSVGFTLVIGVIVTTLGVVAPNLFITLFSGDKTEEFRQVAGGAMSLYFLLFLAAGPNYILSAYLQSIGKSTLSTLINGLKGVVFVSVFISLLPSYFQMGLNGVWLSRSLAEGCTLLLVGLYTYLRKETYYHERAILARR</sequence>
<organism evidence="8 9">
    <name type="scientific">Spirosoma soli</name>
    <dbReference type="NCBI Taxonomy" id="1770529"/>
    <lineage>
        <taxon>Bacteria</taxon>
        <taxon>Pseudomonadati</taxon>
        <taxon>Bacteroidota</taxon>
        <taxon>Cytophagia</taxon>
        <taxon>Cytophagales</taxon>
        <taxon>Cytophagaceae</taxon>
        <taxon>Spirosoma</taxon>
    </lineage>
</organism>
<evidence type="ECO:0000256" key="5">
    <source>
        <dbReference type="ARBA" id="ARBA00022989"/>
    </source>
</evidence>
<dbReference type="PIRSF" id="PIRSF006603">
    <property type="entry name" value="DinF"/>
    <property type="match status" value="1"/>
</dbReference>
<accession>A0ABW5MAS0</accession>
<evidence type="ECO:0000256" key="4">
    <source>
        <dbReference type="ARBA" id="ARBA00022692"/>
    </source>
</evidence>
<evidence type="ECO:0000256" key="2">
    <source>
        <dbReference type="ARBA" id="ARBA00022448"/>
    </source>
</evidence>
<dbReference type="InterPro" id="IPR051327">
    <property type="entry name" value="MATE_MepA_subfamily"/>
</dbReference>
<keyword evidence="2" id="KW-0813">Transport</keyword>
<comment type="caution">
    <text evidence="8">The sequence shown here is derived from an EMBL/GenBank/DDBJ whole genome shotgun (WGS) entry which is preliminary data.</text>
</comment>
<evidence type="ECO:0000313" key="9">
    <source>
        <dbReference type="Proteomes" id="UP001597469"/>
    </source>
</evidence>
<feature type="transmembrane region" description="Helical" evidence="7">
    <location>
        <begin position="198"/>
        <end position="216"/>
    </location>
</feature>
<dbReference type="InterPro" id="IPR048279">
    <property type="entry name" value="MdtK-like"/>
</dbReference>
<dbReference type="PANTHER" id="PTHR43823:SF3">
    <property type="entry name" value="MULTIDRUG EXPORT PROTEIN MEPA"/>
    <property type="match status" value="1"/>
</dbReference>